<dbReference type="InterPro" id="IPR051788">
    <property type="entry name" value="MFS_Transporter"/>
</dbReference>
<feature type="transmembrane region" description="Helical" evidence="7">
    <location>
        <begin position="285"/>
        <end position="303"/>
    </location>
</feature>
<evidence type="ECO:0000256" key="7">
    <source>
        <dbReference type="SAM" id="Phobius"/>
    </source>
</evidence>
<feature type="transmembrane region" description="Helical" evidence="7">
    <location>
        <begin position="161"/>
        <end position="180"/>
    </location>
</feature>
<keyword evidence="6 7" id="KW-0472">Membrane</keyword>
<comment type="caution">
    <text evidence="9">The sequence shown here is derived from an EMBL/GenBank/DDBJ whole genome shotgun (WGS) entry which is preliminary data.</text>
</comment>
<dbReference type="Gene3D" id="1.20.1250.20">
    <property type="entry name" value="MFS general substrate transporter like domains"/>
    <property type="match status" value="1"/>
</dbReference>
<organism evidence="9 10">
    <name type="scientific">Hungatella hathewayi</name>
    <dbReference type="NCBI Taxonomy" id="154046"/>
    <lineage>
        <taxon>Bacteria</taxon>
        <taxon>Bacillati</taxon>
        <taxon>Bacillota</taxon>
        <taxon>Clostridia</taxon>
        <taxon>Lachnospirales</taxon>
        <taxon>Lachnospiraceae</taxon>
        <taxon>Hungatella</taxon>
    </lineage>
</organism>
<dbReference type="InterPro" id="IPR036259">
    <property type="entry name" value="MFS_trans_sf"/>
</dbReference>
<reference evidence="9 10" key="1">
    <citation type="submission" date="2018-08" db="EMBL/GenBank/DDBJ databases">
        <title>A genome reference for cultivated species of the human gut microbiota.</title>
        <authorList>
            <person name="Zou Y."/>
            <person name="Xue W."/>
            <person name="Luo G."/>
        </authorList>
    </citation>
    <scope>NUCLEOTIDE SEQUENCE [LARGE SCALE GENOMIC DNA]</scope>
    <source>
        <strain evidence="9 10">AF19-21</strain>
    </source>
</reference>
<evidence type="ECO:0000256" key="4">
    <source>
        <dbReference type="ARBA" id="ARBA00022692"/>
    </source>
</evidence>
<feature type="transmembrane region" description="Helical" evidence="7">
    <location>
        <begin position="220"/>
        <end position="241"/>
    </location>
</feature>
<dbReference type="PROSITE" id="PS50850">
    <property type="entry name" value="MFS"/>
    <property type="match status" value="1"/>
</dbReference>
<feature type="transmembrane region" description="Helical" evidence="7">
    <location>
        <begin position="40"/>
        <end position="59"/>
    </location>
</feature>
<feature type="transmembrane region" description="Helical" evidence="7">
    <location>
        <begin position="71"/>
        <end position="90"/>
    </location>
</feature>
<proteinExistence type="inferred from homology"/>
<dbReference type="InterPro" id="IPR011701">
    <property type="entry name" value="MFS"/>
</dbReference>
<evidence type="ECO:0000256" key="1">
    <source>
        <dbReference type="ARBA" id="ARBA00004651"/>
    </source>
</evidence>
<feature type="transmembrane region" description="Helical" evidence="7">
    <location>
        <begin position="367"/>
        <end position="394"/>
    </location>
</feature>
<dbReference type="GO" id="GO:0005886">
    <property type="term" value="C:plasma membrane"/>
    <property type="evidence" value="ECO:0007669"/>
    <property type="project" value="UniProtKB-SubCell"/>
</dbReference>
<dbReference type="GO" id="GO:0022857">
    <property type="term" value="F:transmembrane transporter activity"/>
    <property type="evidence" value="ECO:0007669"/>
    <property type="project" value="InterPro"/>
</dbReference>
<dbReference type="Pfam" id="PF07690">
    <property type="entry name" value="MFS_1"/>
    <property type="match status" value="2"/>
</dbReference>
<evidence type="ECO:0000256" key="5">
    <source>
        <dbReference type="ARBA" id="ARBA00022989"/>
    </source>
</evidence>
<dbReference type="PANTHER" id="PTHR23514">
    <property type="entry name" value="BYPASS OF STOP CODON PROTEIN 6"/>
    <property type="match status" value="1"/>
</dbReference>
<evidence type="ECO:0000313" key="10">
    <source>
        <dbReference type="Proteomes" id="UP000261111"/>
    </source>
</evidence>
<feature type="transmembrane region" description="Helical" evidence="7">
    <location>
        <begin position="253"/>
        <end position="273"/>
    </location>
</feature>
<dbReference type="RefSeq" id="WP_025653812.1">
    <property type="nucleotide sequence ID" value="NZ_QVIA01000001.1"/>
</dbReference>
<comment type="subcellular location">
    <subcellularLocation>
        <location evidence="1">Cell membrane</location>
        <topology evidence="1">Multi-pass membrane protein</topology>
    </subcellularLocation>
</comment>
<sequence>MNNKKILLSAMYVTIFLASFGFIMYSALVSAFSETYSIPLAKAGIVGSVLCVGQLVMIFFNDMLARRMPRVTLITVGVLAHLVSMFWIAASVSFTSLLAAFFVNGAAISLLNVVMSAYISDLSGDKRNSYLNIFHGVYGLGSLAGPILPTFILACGLNWKLSYFVIGGISFLLLAGLLLLGRKQKKTEPSQGEAEVKAEGAGSEPGQEEPFFRLLKNPHLLMTCFAALLFMGFDMTISTYMSSYLELALDASAMAGLTITFYWTGSAAGRLIYPVLFAKYDTKKYLVCVNLVTAVLLALGLAVTKPVMMIVLIFLVGLLSGVNFPLEIGLACEQFPKSSVGATNAVSIFGSLGGIIFPMLAGGLMEAFGYASLLLLGGVMMLAIAGCLTGMAAVKKERSMRQKSRRQ</sequence>
<gene>
    <name evidence="9" type="ORF">DWX41_00300</name>
</gene>
<evidence type="ECO:0000256" key="3">
    <source>
        <dbReference type="ARBA" id="ARBA00022448"/>
    </source>
</evidence>
<dbReference type="InterPro" id="IPR020846">
    <property type="entry name" value="MFS_dom"/>
</dbReference>
<feature type="transmembrane region" description="Helical" evidence="7">
    <location>
        <begin position="7"/>
        <end position="28"/>
    </location>
</feature>
<accession>A0A3E2X373</accession>
<comment type="similarity">
    <text evidence="2">Belongs to the major facilitator superfamily.</text>
</comment>
<feature type="transmembrane region" description="Helical" evidence="7">
    <location>
        <begin position="130"/>
        <end position="149"/>
    </location>
</feature>
<keyword evidence="5 7" id="KW-1133">Transmembrane helix</keyword>
<dbReference type="PANTHER" id="PTHR23514:SF3">
    <property type="entry name" value="BYPASS OF STOP CODON PROTEIN 6"/>
    <property type="match status" value="1"/>
</dbReference>
<evidence type="ECO:0000256" key="6">
    <source>
        <dbReference type="ARBA" id="ARBA00023136"/>
    </source>
</evidence>
<dbReference type="Proteomes" id="UP000261111">
    <property type="component" value="Unassembled WGS sequence"/>
</dbReference>
<feature type="transmembrane region" description="Helical" evidence="7">
    <location>
        <begin position="309"/>
        <end position="330"/>
    </location>
</feature>
<evidence type="ECO:0000313" key="9">
    <source>
        <dbReference type="EMBL" id="RGC35472.1"/>
    </source>
</evidence>
<evidence type="ECO:0000256" key="2">
    <source>
        <dbReference type="ARBA" id="ARBA00008335"/>
    </source>
</evidence>
<feature type="transmembrane region" description="Helical" evidence="7">
    <location>
        <begin position="96"/>
        <end position="118"/>
    </location>
</feature>
<dbReference type="GeneID" id="93336328"/>
<dbReference type="SUPFAM" id="SSF103473">
    <property type="entry name" value="MFS general substrate transporter"/>
    <property type="match status" value="1"/>
</dbReference>
<protein>
    <submittedName>
        <fullName evidence="9">MFS transporter</fullName>
    </submittedName>
</protein>
<dbReference type="AlphaFoldDB" id="A0A3E2X373"/>
<dbReference type="EMBL" id="QVIA01000001">
    <property type="protein sequence ID" value="RGC35472.1"/>
    <property type="molecule type" value="Genomic_DNA"/>
</dbReference>
<evidence type="ECO:0000259" key="8">
    <source>
        <dbReference type="PROSITE" id="PS50850"/>
    </source>
</evidence>
<keyword evidence="4 7" id="KW-0812">Transmembrane</keyword>
<name>A0A3E2X373_9FIRM</name>
<feature type="domain" description="Major facilitator superfamily (MFS) profile" evidence="8">
    <location>
        <begin position="7"/>
        <end position="395"/>
    </location>
</feature>
<keyword evidence="3" id="KW-0813">Transport</keyword>
<feature type="transmembrane region" description="Helical" evidence="7">
    <location>
        <begin position="342"/>
        <end position="361"/>
    </location>
</feature>